<dbReference type="InterPro" id="IPR020596">
    <property type="entry name" value="rRNA_Ade_Mease_Trfase_CS"/>
</dbReference>
<dbReference type="EC" id="2.1.1.182" evidence="7"/>
<dbReference type="InterPro" id="IPR029063">
    <property type="entry name" value="SAM-dependent_MTases_sf"/>
</dbReference>
<dbReference type="PANTHER" id="PTHR11727:SF7">
    <property type="entry name" value="DIMETHYLADENOSINE TRANSFERASE-RELATED"/>
    <property type="match status" value="1"/>
</dbReference>
<comment type="subcellular location">
    <subcellularLocation>
        <location evidence="7">Cytoplasm</location>
    </subcellularLocation>
</comment>
<dbReference type="PROSITE" id="PS01131">
    <property type="entry name" value="RRNA_A_DIMETH"/>
    <property type="match status" value="1"/>
</dbReference>
<dbReference type="GO" id="GO:0003723">
    <property type="term" value="F:RNA binding"/>
    <property type="evidence" value="ECO:0007669"/>
    <property type="project" value="UniProtKB-UniRule"/>
</dbReference>
<evidence type="ECO:0000256" key="1">
    <source>
        <dbReference type="ARBA" id="ARBA00022490"/>
    </source>
</evidence>
<dbReference type="SMART" id="SM00650">
    <property type="entry name" value="rADc"/>
    <property type="match status" value="1"/>
</dbReference>
<evidence type="ECO:0000256" key="8">
    <source>
        <dbReference type="PROSITE-ProRule" id="PRU01026"/>
    </source>
</evidence>
<dbReference type="SUPFAM" id="SSF53335">
    <property type="entry name" value="S-adenosyl-L-methionine-dependent methyltransferases"/>
    <property type="match status" value="1"/>
</dbReference>
<keyword evidence="5 7" id="KW-0949">S-adenosyl-L-methionine</keyword>
<feature type="binding site" evidence="7 8">
    <location>
        <position position="70"/>
    </location>
    <ligand>
        <name>S-adenosyl-L-methionine</name>
        <dbReference type="ChEBI" id="CHEBI:59789"/>
    </ligand>
</feature>
<keyword evidence="2 7" id="KW-0698">rRNA processing</keyword>
<evidence type="ECO:0000313" key="10">
    <source>
        <dbReference type="EMBL" id="EMS78100.1"/>
    </source>
</evidence>
<proteinExistence type="inferred from homology"/>
<dbReference type="RefSeq" id="WP_006967903.1">
    <property type="nucleotide sequence ID" value="NZ_APJX01000010.1"/>
</dbReference>
<accession>S0FTT9</accession>
<evidence type="ECO:0000256" key="5">
    <source>
        <dbReference type="ARBA" id="ARBA00022691"/>
    </source>
</evidence>
<comment type="function">
    <text evidence="7">Specifically dimethylates two adjacent adenosines (A1518 and A1519) in the loop of a conserved hairpin near the 3'-end of 16S rRNA in the 30S particle. May play a critical role in biogenesis of 30S subunits.</text>
</comment>
<dbReference type="InterPro" id="IPR001737">
    <property type="entry name" value="KsgA/Erm"/>
</dbReference>
<evidence type="ECO:0000256" key="4">
    <source>
        <dbReference type="ARBA" id="ARBA00022679"/>
    </source>
</evidence>
<keyword evidence="6 7" id="KW-0694">RNA-binding</keyword>
<dbReference type="Gene3D" id="1.10.8.100">
    <property type="entry name" value="Ribosomal RNA adenine dimethylase-like, domain 2"/>
    <property type="match status" value="1"/>
</dbReference>
<feature type="binding site" evidence="7 8">
    <location>
        <position position="22"/>
    </location>
    <ligand>
        <name>S-adenosyl-L-methionine</name>
        <dbReference type="ChEBI" id="CHEBI:59789"/>
    </ligand>
</feature>
<dbReference type="HAMAP" id="MF_00607">
    <property type="entry name" value="16SrRNA_methyltr_A"/>
    <property type="match status" value="1"/>
</dbReference>
<dbReference type="EMBL" id="APJX01000010">
    <property type="protein sequence ID" value="EMS78100.1"/>
    <property type="molecule type" value="Genomic_DNA"/>
</dbReference>
<comment type="caution">
    <text evidence="10">The sequence shown here is derived from an EMBL/GenBank/DDBJ whole genome shotgun (WGS) entry which is preliminary data.</text>
</comment>
<feature type="domain" description="Ribosomal RNA adenine methylase transferase N-terminal" evidence="9">
    <location>
        <begin position="29"/>
        <end position="202"/>
    </location>
</feature>
<dbReference type="GO" id="GO:0052908">
    <property type="term" value="F:16S rRNA (adenine(1518)-N(6)/adenine(1519)-N(6))-dimethyltransferase activity"/>
    <property type="evidence" value="ECO:0007669"/>
    <property type="project" value="UniProtKB-EC"/>
</dbReference>
<dbReference type="PANTHER" id="PTHR11727">
    <property type="entry name" value="DIMETHYLADENOSINE TRANSFERASE"/>
    <property type="match status" value="1"/>
</dbReference>
<evidence type="ECO:0000256" key="7">
    <source>
        <dbReference type="HAMAP-Rule" id="MF_00607"/>
    </source>
</evidence>
<sequence>MIYPGQLLKEKQIYAGKEMGQNFLSNPETARMIVDRTGIDRHTRVLEIGPGLGALTIPIAKITRHLTVVEKDRRLIPLLTQVLESHEIDWVRVVNQDFLKTDIAALAQGQKLVVMGNLPYNISSQILFQLIRARDSVGSAFLMFQKELADRILATPGNKAYSRLSAVSQYAADIRRLVNIGPGAFFPKPAVDSTVLSFDFFSSRSFSPDMEQQLFTVIKAAFSKRRKSLKNSLVGPDLGLDKPTIAQALKSADIAPERRAETLSVKEFETLTRAVEPFLIKE</sequence>
<dbReference type="GO" id="GO:0005829">
    <property type="term" value="C:cytosol"/>
    <property type="evidence" value="ECO:0007669"/>
    <property type="project" value="TreeGrafter"/>
</dbReference>
<keyword evidence="3 7" id="KW-0489">Methyltransferase</keyword>
<feature type="binding site" evidence="7 8">
    <location>
        <position position="97"/>
    </location>
    <ligand>
        <name>S-adenosyl-L-methionine</name>
        <dbReference type="ChEBI" id="CHEBI:59789"/>
    </ligand>
</feature>
<dbReference type="Proteomes" id="UP000014216">
    <property type="component" value="Unassembled WGS sequence"/>
</dbReference>
<organism evidence="10 11">
    <name type="scientific">Desulfotignum phosphitoxidans DSM 13687</name>
    <dbReference type="NCBI Taxonomy" id="1286635"/>
    <lineage>
        <taxon>Bacteria</taxon>
        <taxon>Pseudomonadati</taxon>
        <taxon>Thermodesulfobacteriota</taxon>
        <taxon>Desulfobacteria</taxon>
        <taxon>Desulfobacterales</taxon>
        <taxon>Desulfobacteraceae</taxon>
        <taxon>Desulfotignum</taxon>
    </lineage>
</organism>
<dbReference type="PROSITE" id="PS51689">
    <property type="entry name" value="SAM_RNA_A_N6_MT"/>
    <property type="match status" value="1"/>
</dbReference>
<comment type="catalytic activity">
    <reaction evidence="7">
        <text>adenosine(1518)/adenosine(1519) in 16S rRNA + 4 S-adenosyl-L-methionine = N(6)-dimethyladenosine(1518)/N(6)-dimethyladenosine(1519) in 16S rRNA + 4 S-adenosyl-L-homocysteine + 4 H(+)</text>
        <dbReference type="Rhea" id="RHEA:19609"/>
        <dbReference type="Rhea" id="RHEA-COMP:10232"/>
        <dbReference type="Rhea" id="RHEA-COMP:10233"/>
        <dbReference type="ChEBI" id="CHEBI:15378"/>
        <dbReference type="ChEBI" id="CHEBI:57856"/>
        <dbReference type="ChEBI" id="CHEBI:59789"/>
        <dbReference type="ChEBI" id="CHEBI:74411"/>
        <dbReference type="ChEBI" id="CHEBI:74493"/>
        <dbReference type="EC" id="2.1.1.182"/>
    </reaction>
</comment>
<comment type="similarity">
    <text evidence="7">Belongs to the class I-like SAM-binding methyltransferase superfamily. rRNA adenine N(6)-methyltransferase family. RsmA subfamily.</text>
</comment>
<dbReference type="InterPro" id="IPR020598">
    <property type="entry name" value="rRNA_Ade_methylase_Trfase_N"/>
</dbReference>
<dbReference type="AlphaFoldDB" id="S0FTT9"/>
<evidence type="ECO:0000259" key="9">
    <source>
        <dbReference type="SMART" id="SM00650"/>
    </source>
</evidence>
<evidence type="ECO:0000313" key="11">
    <source>
        <dbReference type="Proteomes" id="UP000014216"/>
    </source>
</evidence>
<dbReference type="PATRIC" id="fig|1286635.3.peg.3938"/>
<evidence type="ECO:0000256" key="3">
    <source>
        <dbReference type="ARBA" id="ARBA00022603"/>
    </source>
</evidence>
<feature type="binding site" evidence="7 8">
    <location>
        <position position="117"/>
    </location>
    <ligand>
        <name>S-adenosyl-L-methionine</name>
        <dbReference type="ChEBI" id="CHEBI:59789"/>
    </ligand>
</feature>
<dbReference type="OrthoDB" id="9814755at2"/>
<dbReference type="InterPro" id="IPR023165">
    <property type="entry name" value="rRNA_Ade_diMease-like_C"/>
</dbReference>
<evidence type="ECO:0000256" key="2">
    <source>
        <dbReference type="ARBA" id="ARBA00022552"/>
    </source>
</evidence>
<keyword evidence="1 7" id="KW-0963">Cytoplasm</keyword>
<dbReference type="CDD" id="cd02440">
    <property type="entry name" value="AdoMet_MTases"/>
    <property type="match status" value="1"/>
</dbReference>
<feature type="binding site" evidence="7 8">
    <location>
        <position position="24"/>
    </location>
    <ligand>
        <name>S-adenosyl-L-methionine</name>
        <dbReference type="ChEBI" id="CHEBI:59789"/>
    </ligand>
</feature>
<name>S0FTT9_9BACT</name>
<gene>
    <name evidence="7 10" type="primary">rsmA</name>
    <name evidence="7" type="synonym">ksgA</name>
    <name evidence="10" type="ORF">Dpo_10c00930</name>
</gene>
<dbReference type="NCBIfam" id="TIGR00755">
    <property type="entry name" value="ksgA"/>
    <property type="match status" value="1"/>
</dbReference>
<keyword evidence="11" id="KW-1185">Reference proteome</keyword>
<keyword evidence="4 7" id="KW-0808">Transferase</keyword>
<dbReference type="InterPro" id="IPR011530">
    <property type="entry name" value="rRNA_adenine_dimethylase"/>
</dbReference>
<reference evidence="10 11" key="1">
    <citation type="journal article" date="2013" name="Genome Announc.">
        <title>Draft Genome Sequence of Desulfotignum phosphitoxidans DSM 13687 Strain FiPS-3.</title>
        <authorList>
            <person name="Poehlein A."/>
            <person name="Daniel R."/>
            <person name="Simeonova D.D."/>
        </authorList>
    </citation>
    <scope>NUCLEOTIDE SEQUENCE [LARGE SCALE GENOMIC DNA]</scope>
    <source>
        <strain evidence="10 11">DSM 13687</strain>
    </source>
</reference>
<dbReference type="Pfam" id="PF00398">
    <property type="entry name" value="RrnaAD"/>
    <property type="match status" value="1"/>
</dbReference>
<dbReference type="Gene3D" id="3.40.50.150">
    <property type="entry name" value="Vaccinia Virus protein VP39"/>
    <property type="match status" value="1"/>
</dbReference>
<protein>
    <recommendedName>
        <fullName evidence="7">Ribosomal RNA small subunit methyltransferase A</fullName>
        <ecNumber evidence="7">2.1.1.182</ecNumber>
    </recommendedName>
    <alternativeName>
        <fullName evidence="7">16S rRNA (adenine(1518)-N(6)/adenine(1519)-N(6))-dimethyltransferase</fullName>
    </alternativeName>
    <alternativeName>
        <fullName evidence="7">16S rRNA dimethyladenosine transferase</fullName>
    </alternativeName>
    <alternativeName>
        <fullName evidence="7">16S rRNA dimethylase</fullName>
    </alternativeName>
    <alternativeName>
        <fullName evidence="7">S-adenosylmethionine-6-N', N'-adenosyl(rRNA) dimethyltransferase</fullName>
    </alternativeName>
</protein>
<evidence type="ECO:0000256" key="6">
    <source>
        <dbReference type="ARBA" id="ARBA00022884"/>
    </source>
</evidence>
<feature type="binding site" evidence="7 8">
    <location>
        <position position="49"/>
    </location>
    <ligand>
        <name>S-adenosyl-L-methionine</name>
        <dbReference type="ChEBI" id="CHEBI:59789"/>
    </ligand>
</feature>